<protein>
    <submittedName>
        <fullName evidence="2">Uncharacterized protein</fullName>
    </submittedName>
</protein>
<accession>A0A4Z2H6R4</accession>
<gene>
    <name evidence="2" type="ORF">EYF80_028220</name>
</gene>
<organism evidence="2 3">
    <name type="scientific">Liparis tanakae</name>
    <name type="common">Tanaka's snailfish</name>
    <dbReference type="NCBI Taxonomy" id="230148"/>
    <lineage>
        <taxon>Eukaryota</taxon>
        <taxon>Metazoa</taxon>
        <taxon>Chordata</taxon>
        <taxon>Craniata</taxon>
        <taxon>Vertebrata</taxon>
        <taxon>Euteleostomi</taxon>
        <taxon>Actinopterygii</taxon>
        <taxon>Neopterygii</taxon>
        <taxon>Teleostei</taxon>
        <taxon>Neoteleostei</taxon>
        <taxon>Acanthomorphata</taxon>
        <taxon>Eupercaria</taxon>
        <taxon>Perciformes</taxon>
        <taxon>Cottioidei</taxon>
        <taxon>Cottales</taxon>
        <taxon>Liparidae</taxon>
        <taxon>Liparis</taxon>
    </lineage>
</organism>
<dbReference type="Proteomes" id="UP000314294">
    <property type="component" value="Unassembled WGS sequence"/>
</dbReference>
<dbReference type="EMBL" id="SRLO01000313">
    <property type="protein sequence ID" value="TNN61608.1"/>
    <property type="molecule type" value="Genomic_DNA"/>
</dbReference>
<feature type="compositionally biased region" description="Basic and acidic residues" evidence="1">
    <location>
        <begin position="102"/>
        <end position="115"/>
    </location>
</feature>
<evidence type="ECO:0000313" key="3">
    <source>
        <dbReference type="Proteomes" id="UP000314294"/>
    </source>
</evidence>
<name>A0A4Z2H6R4_9TELE</name>
<proteinExistence type="predicted"/>
<feature type="compositionally biased region" description="Polar residues" evidence="1">
    <location>
        <begin position="58"/>
        <end position="73"/>
    </location>
</feature>
<reference evidence="2 3" key="1">
    <citation type="submission" date="2019-03" db="EMBL/GenBank/DDBJ databases">
        <title>First draft genome of Liparis tanakae, snailfish: a comprehensive survey of snailfish specific genes.</title>
        <authorList>
            <person name="Kim W."/>
            <person name="Song I."/>
            <person name="Jeong J.-H."/>
            <person name="Kim D."/>
            <person name="Kim S."/>
            <person name="Ryu S."/>
            <person name="Song J.Y."/>
            <person name="Lee S.K."/>
        </authorList>
    </citation>
    <scope>NUCLEOTIDE SEQUENCE [LARGE SCALE GENOMIC DNA]</scope>
    <source>
        <tissue evidence="2">Muscle</tissue>
    </source>
</reference>
<keyword evidence="3" id="KW-1185">Reference proteome</keyword>
<evidence type="ECO:0000256" key="1">
    <source>
        <dbReference type="SAM" id="MobiDB-lite"/>
    </source>
</evidence>
<feature type="region of interest" description="Disordered" evidence="1">
    <location>
        <begin position="49"/>
        <end position="129"/>
    </location>
</feature>
<comment type="caution">
    <text evidence="2">The sequence shown here is derived from an EMBL/GenBank/DDBJ whole genome shotgun (WGS) entry which is preliminary data.</text>
</comment>
<sequence length="129" mass="13293">MAVFKACSTWQRGGGGPAAGGPEQLDVRGMKPASLPLLASSLPGKEPLFGNHPWAPSSRPSHQSSRCCSTPMTSPWEKLSVAVTTSPAPAPEARPSVVSGVADHEETARANRGAEHWGAGGGESRAILL</sequence>
<evidence type="ECO:0000313" key="2">
    <source>
        <dbReference type="EMBL" id="TNN61608.1"/>
    </source>
</evidence>
<dbReference type="AlphaFoldDB" id="A0A4Z2H6R4"/>